<reference evidence="1 2" key="1">
    <citation type="journal article" date="2021" name="Int. J. Syst. Evol. Microbiol.">
        <title>Reticulibacter mediterranei gen. nov., sp. nov., within the new family Reticulibacteraceae fam. nov., and Ktedonospora formicarum gen. nov., sp. nov., Ktedonobacter robiniae sp. nov., Dictyobacter formicarum sp. nov. and Dictyobacter arantiisoli sp. nov., belonging to the class Ktedonobacteria.</title>
        <authorList>
            <person name="Yabe S."/>
            <person name="Zheng Y."/>
            <person name="Wang C.M."/>
            <person name="Sakai Y."/>
            <person name="Abe K."/>
            <person name="Yokota A."/>
            <person name="Donadio S."/>
            <person name="Cavaletti L."/>
            <person name="Monciardini P."/>
        </authorList>
    </citation>
    <scope>NUCLEOTIDE SEQUENCE [LARGE SCALE GENOMIC DNA]</scope>
    <source>
        <strain evidence="1 2">SOSP1-30</strain>
    </source>
</reference>
<sequence length="192" mass="21563">MQQTHATQIAPSYHLPLIAICEQMRATHATLSLTTILPPSLPLPGQREGEETIAEVAFEQGKIIHCQIYIRANGRVLMQHRDALHVLHTAGMLLWQESSYQNIHVADAETTSLPAVSSDTEEPDRVPSQAVPVEQVPLGTLPIRLRHVFLLSNGRHTPRDIACMLHLPLDEVERFIHILHTRHLTIWQSKAS</sequence>
<comment type="caution">
    <text evidence="1">The sequence shown here is derived from an EMBL/GenBank/DDBJ whole genome shotgun (WGS) entry which is preliminary data.</text>
</comment>
<keyword evidence="2" id="KW-1185">Reference proteome</keyword>
<evidence type="ECO:0000313" key="2">
    <source>
        <dbReference type="Proteomes" id="UP000654345"/>
    </source>
</evidence>
<dbReference type="RefSeq" id="WP_201372667.1">
    <property type="nucleotide sequence ID" value="NZ_BNJG01000002.1"/>
</dbReference>
<name>A0ABQ3UTQ1_9CHLR</name>
<dbReference type="EMBL" id="BNJG01000002">
    <property type="protein sequence ID" value="GHO56088.1"/>
    <property type="molecule type" value="Genomic_DNA"/>
</dbReference>
<gene>
    <name evidence="1" type="ORF">KSB_45630</name>
</gene>
<evidence type="ECO:0000313" key="1">
    <source>
        <dbReference type="EMBL" id="GHO56088.1"/>
    </source>
</evidence>
<dbReference type="Proteomes" id="UP000654345">
    <property type="component" value="Unassembled WGS sequence"/>
</dbReference>
<accession>A0ABQ3UTQ1</accession>
<organism evidence="1 2">
    <name type="scientific">Ktedonobacter robiniae</name>
    <dbReference type="NCBI Taxonomy" id="2778365"/>
    <lineage>
        <taxon>Bacteria</taxon>
        <taxon>Bacillati</taxon>
        <taxon>Chloroflexota</taxon>
        <taxon>Ktedonobacteria</taxon>
        <taxon>Ktedonobacterales</taxon>
        <taxon>Ktedonobacteraceae</taxon>
        <taxon>Ktedonobacter</taxon>
    </lineage>
</organism>
<protein>
    <submittedName>
        <fullName evidence="1">Uncharacterized protein</fullName>
    </submittedName>
</protein>
<proteinExistence type="predicted"/>